<gene>
    <name evidence="1" type="ORF">PUN28_001780</name>
</gene>
<dbReference type="AlphaFoldDB" id="A0AAW2GR50"/>
<reference evidence="1 2" key="1">
    <citation type="submission" date="2023-03" db="EMBL/GenBank/DDBJ databases">
        <title>High recombination rates correlate with genetic variation in Cardiocondyla obscurior ants.</title>
        <authorList>
            <person name="Errbii M."/>
        </authorList>
    </citation>
    <scope>NUCLEOTIDE SEQUENCE [LARGE SCALE GENOMIC DNA]</scope>
    <source>
        <strain evidence="1">Alpha-2009</strain>
        <tissue evidence="1">Whole body</tissue>
    </source>
</reference>
<accession>A0AAW2GR50</accession>
<proteinExistence type="predicted"/>
<dbReference type="Proteomes" id="UP001430953">
    <property type="component" value="Unassembled WGS sequence"/>
</dbReference>
<organism evidence="1 2">
    <name type="scientific">Cardiocondyla obscurior</name>
    <dbReference type="NCBI Taxonomy" id="286306"/>
    <lineage>
        <taxon>Eukaryota</taxon>
        <taxon>Metazoa</taxon>
        <taxon>Ecdysozoa</taxon>
        <taxon>Arthropoda</taxon>
        <taxon>Hexapoda</taxon>
        <taxon>Insecta</taxon>
        <taxon>Pterygota</taxon>
        <taxon>Neoptera</taxon>
        <taxon>Endopterygota</taxon>
        <taxon>Hymenoptera</taxon>
        <taxon>Apocrita</taxon>
        <taxon>Aculeata</taxon>
        <taxon>Formicoidea</taxon>
        <taxon>Formicidae</taxon>
        <taxon>Myrmicinae</taxon>
        <taxon>Cardiocondyla</taxon>
    </lineage>
</organism>
<dbReference type="EMBL" id="JADYXP020000002">
    <property type="protein sequence ID" value="KAL0129754.1"/>
    <property type="molecule type" value="Genomic_DNA"/>
</dbReference>
<keyword evidence="2" id="KW-1185">Reference proteome</keyword>
<sequence length="107" mass="12496">MECKNYESVEFCDKSVYVFNETKINCTKNQNRHKNIIAKALEKTRVRRVQELREDPVESTSLQILISRICGRAERTETLSKFSISFNWHQILCVAYLVKDGHSSVNQ</sequence>
<evidence type="ECO:0000313" key="1">
    <source>
        <dbReference type="EMBL" id="KAL0129754.1"/>
    </source>
</evidence>
<name>A0AAW2GR50_9HYME</name>
<comment type="caution">
    <text evidence="1">The sequence shown here is derived from an EMBL/GenBank/DDBJ whole genome shotgun (WGS) entry which is preliminary data.</text>
</comment>
<evidence type="ECO:0000313" key="2">
    <source>
        <dbReference type="Proteomes" id="UP001430953"/>
    </source>
</evidence>
<protein>
    <submittedName>
        <fullName evidence="1">Uncharacterized protein</fullName>
    </submittedName>
</protein>